<evidence type="ECO:0000313" key="4">
    <source>
        <dbReference type="Proteomes" id="UP000237347"/>
    </source>
</evidence>
<comment type="similarity">
    <text evidence="1 2">Belongs to the glycosyl hydrolase 1 family.</text>
</comment>
<keyword evidence="3" id="KW-0378">Hydrolase</keyword>
<dbReference type="EMBL" id="PKMF04000197">
    <property type="protein sequence ID" value="KAK7843737.1"/>
    <property type="molecule type" value="Genomic_DNA"/>
</dbReference>
<sequence length="80" mass="9212">MHGASGDIACDGYHKYKEDVQLMKDMGWKPIGFPYHGHGLSHWKRSSYPKGLQYYNNLINELISHGYSQHPSLMLIMPFS</sequence>
<evidence type="ECO:0000256" key="2">
    <source>
        <dbReference type="RuleBase" id="RU003690"/>
    </source>
</evidence>
<dbReference type="PANTHER" id="PTHR10353:SF29">
    <property type="entry name" value="BETA-GLUCOSIDASE 11"/>
    <property type="match status" value="1"/>
</dbReference>
<dbReference type="Proteomes" id="UP000237347">
    <property type="component" value="Unassembled WGS sequence"/>
</dbReference>
<dbReference type="Gene3D" id="3.20.20.80">
    <property type="entry name" value="Glycosidases"/>
    <property type="match status" value="1"/>
</dbReference>
<dbReference type="InterPro" id="IPR001360">
    <property type="entry name" value="Glyco_hydro_1"/>
</dbReference>
<dbReference type="InterPro" id="IPR017853">
    <property type="entry name" value="GH"/>
</dbReference>
<organism evidence="3 4">
    <name type="scientific">Quercus suber</name>
    <name type="common">Cork oak</name>
    <dbReference type="NCBI Taxonomy" id="58331"/>
    <lineage>
        <taxon>Eukaryota</taxon>
        <taxon>Viridiplantae</taxon>
        <taxon>Streptophyta</taxon>
        <taxon>Embryophyta</taxon>
        <taxon>Tracheophyta</taxon>
        <taxon>Spermatophyta</taxon>
        <taxon>Magnoliopsida</taxon>
        <taxon>eudicotyledons</taxon>
        <taxon>Gunneridae</taxon>
        <taxon>Pentapetalae</taxon>
        <taxon>rosids</taxon>
        <taxon>fabids</taxon>
        <taxon>Fagales</taxon>
        <taxon>Fagaceae</taxon>
        <taxon>Quercus</taxon>
    </lineage>
</organism>
<gene>
    <name evidence="3" type="primary">HIUH_1</name>
    <name evidence="3" type="ORF">CFP56_011949</name>
</gene>
<evidence type="ECO:0000313" key="3">
    <source>
        <dbReference type="EMBL" id="KAK7843737.1"/>
    </source>
</evidence>
<name>A0AAW0KWF6_QUESU</name>
<dbReference type="Pfam" id="PF00232">
    <property type="entry name" value="Glyco_hydro_1"/>
    <property type="match status" value="1"/>
</dbReference>
<proteinExistence type="inferred from homology"/>
<dbReference type="SUPFAM" id="SSF51445">
    <property type="entry name" value="(Trans)glycosidases"/>
    <property type="match status" value="1"/>
</dbReference>
<protein>
    <submittedName>
        <fullName evidence="3">Hydroxyisourate hydrolase</fullName>
    </submittedName>
</protein>
<keyword evidence="4" id="KW-1185">Reference proteome</keyword>
<dbReference type="GO" id="GO:0005975">
    <property type="term" value="P:carbohydrate metabolic process"/>
    <property type="evidence" value="ECO:0007669"/>
    <property type="project" value="InterPro"/>
</dbReference>
<dbReference type="AlphaFoldDB" id="A0AAW0KWF6"/>
<comment type="caution">
    <text evidence="3">The sequence shown here is derived from an EMBL/GenBank/DDBJ whole genome shotgun (WGS) entry which is preliminary data.</text>
</comment>
<accession>A0AAW0KWF6</accession>
<reference evidence="3 4" key="1">
    <citation type="journal article" date="2018" name="Sci. Data">
        <title>The draft genome sequence of cork oak.</title>
        <authorList>
            <person name="Ramos A.M."/>
            <person name="Usie A."/>
            <person name="Barbosa P."/>
            <person name="Barros P.M."/>
            <person name="Capote T."/>
            <person name="Chaves I."/>
            <person name="Simoes F."/>
            <person name="Abreu I."/>
            <person name="Carrasquinho I."/>
            <person name="Faro C."/>
            <person name="Guimaraes J.B."/>
            <person name="Mendonca D."/>
            <person name="Nobrega F."/>
            <person name="Rodrigues L."/>
            <person name="Saibo N.J.M."/>
            <person name="Varela M.C."/>
            <person name="Egas C."/>
            <person name="Matos J."/>
            <person name="Miguel C.M."/>
            <person name="Oliveira M.M."/>
            <person name="Ricardo C.P."/>
            <person name="Goncalves S."/>
        </authorList>
    </citation>
    <scope>NUCLEOTIDE SEQUENCE [LARGE SCALE GENOMIC DNA]</scope>
    <source>
        <strain evidence="4">cv. HL8</strain>
    </source>
</reference>
<dbReference type="PANTHER" id="PTHR10353">
    <property type="entry name" value="GLYCOSYL HYDROLASE"/>
    <property type="match status" value="1"/>
</dbReference>
<dbReference type="GO" id="GO:0008422">
    <property type="term" value="F:beta-glucosidase activity"/>
    <property type="evidence" value="ECO:0007669"/>
    <property type="project" value="TreeGrafter"/>
</dbReference>
<evidence type="ECO:0000256" key="1">
    <source>
        <dbReference type="ARBA" id="ARBA00010838"/>
    </source>
</evidence>